<protein>
    <submittedName>
        <fullName evidence="4">SpoIIE family protein phosphatase</fullName>
    </submittedName>
</protein>
<evidence type="ECO:0000313" key="5">
    <source>
        <dbReference type="Proteomes" id="UP000477750"/>
    </source>
</evidence>
<keyword evidence="5" id="KW-1185">Reference proteome</keyword>
<dbReference type="InterPro" id="IPR036457">
    <property type="entry name" value="PPM-type-like_dom_sf"/>
</dbReference>
<feature type="region of interest" description="Disordered" evidence="2">
    <location>
        <begin position="397"/>
        <end position="420"/>
    </location>
</feature>
<keyword evidence="1" id="KW-0378">Hydrolase</keyword>
<evidence type="ECO:0000259" key="3">
    <source>
        <dbReference type="SMART" id="SM00331"/>
    </source>
</evidence>
<evidence type="ECO:0000256" key="1">
    <source>
        <dbReference type="ARBA" id="ARBA00022801"/>
    </source>
</evidence>
<dbReference type="EMBL" id="WIAO01000003">
    <property type="protein sequence ID" value="MQM24666.1"/>
    <property type="molecule type" value="Genomic_DNA"/>
</dbReference>
<reference evidence="4 5" key="1">
    <citation type="submission" date="2019-10" db="EMBL/GenBank/DDBJ databases">
        <title>Glycomyces albidus sp. nov., a novel actinomycete isolated from rhizosphere soil of wheat (Triticum aestivum L.).</title>
        <authorList>
            <person name="Qian L."/>
        </authorList>
    </citation>
    <scope>NUCLEOTIDE SEQUENCE [LARGE SCALE GENOMIC DNA]</scope>
    <source>
        <strain evidence="4 5">NEAU-7082</strain>
    </source>
</reference>
<evidence type="ECO:0000256" key="2">
    <source>
        <dbReference type="SAM" id="MobiDB-lite"/>
    </source>
</evidence>
<dbReference type="Proteomes" id="UP000477750">
    <property type="component" value="Unassembled WGS sequence"/>
</dbReference>
<dbReference type="AlphaFoldDB" id="A0A6L5G4U2"/>
<name>A0A6L5G4U2_9ACTN</name>
<gene>
    <name evidence="4" type="ORF">GFD30_03585</name>
</gene>
<organism evidence="4 5">
    <name type="scientific">Glycomyces albidus</name>
    <dbReference type="NCBI Taxonomy" id="2656774"/>
    <lineage>
        <taxon>Bacteria</taxon>
        <taxon>Bacillati</taxon>
        <taxon>Actinomycetota</taxon>
        <taxon>Actinomycetes</taxon>
        <taxon>Glycomycetales</taxon>
        <taxon>Glycomycetaceae</taxon>
        <taxon>Glycomyces</taxon>
    </lineage>
</organism>
<dbReference type="InterPro" id="IPR029016">
    <property type="entry name" value="GAF-like_dom_sf"/>
</dbReference>
<dbReference type="PANTHER" id="PTHR43156">
    <property type="entry name" value="STAGE II SPORULATION PROTEIN E-RELATED"/>
    <property type="match status" value="1"/>
</dbReference>
<dbReference type="InterPro" id="IPR001932">
    <property type="entry name" value="PPM-type_phosphatase-like_dom"/>
</dbReference>
<dbReference type="SUPFAM" id="SSF81606">
    <property type="entry name" value="PP2C-like"/>
    <property type="match status" value="1"/>
</dbReference>
<dbReference type="PANTHER" id="PTHR43156:SF2">
    <property type="entry name" value="STAGE II SPORULATION PROTEIN E"/>
    <property type="match status" value="1"/>
</dbReference>
<dbReference type="GO" id="GO:0016791">
    <property type="term" value="F:phosphatase activity"/>
    <property type="evidence" value="ECO:0007669"/>
    <property type="project" value="TreeGrafter"/>
</dbReference>
<feature type="domain" description="PPM-type phosphatase" evidence="3">
    <location>
        <begin position="169"/>
        <end position="386"/>
    </location>
</feature>
<comment type="caution">
    <text evidence="4">The sequence shown here is derived from an EMBL/GenBank/DDBJ whole genome shotgun (WGS) entry which is preliminary data.</text>
</comment>
<dbReference type="SMART" id="SM00331">
    <property type="entry name" value="PP2C_SIG"/>
    <property type="match status" value="1"/>
</dbReference>
<dbReference type="InterPro" id="IPR052016">
    <property type="entry name" value="Bact_Sigma-Reg"/>
</dbReference>
<proteinExistence type="predicted"/>
<dbReference type="Gene3D" id="3.30.450.40">
    <property type="match status" value="1"/>
</dbReference>
<dbReference type="Pfam" id="PF07228">
    <property type="entry name" value="SpoIIE"/>
    <property type="match status" value="1"/>
</dbReference>
<evidence type="ECO:0000313" key="4">
    <source>
        <dbReference type="EMBL" id="MQM24666.1"/>
    </source>
</evidence>
<feature type="compositionally biased region" description="Basic and acidic residues" evidence="2">
    <location>
        <begin position="408"/>
        <end position="420"/>
    </location>
</feature>
<dbReference type="Gene3D" id="3.60.40.10">
    <property type="entry name" value="PPM-type phosphatase domain"/>
    <property type="match status" value="1"/>
</dbReference>
<accession>A0A6L5G4U2</accession>
<sequence length="420" mass="45995">MLAGLLDRSHLVAFRDIPVEVNRHGAMAGLQDAAIFLVDIRQEVLREMTGLGADAKQGVPAEYAVEGTLAGRAFQYGRLVQGHPDDQGRSVWWTPLIKGTERLGVLRVSSADDRPEARKSSELLASMTALVLIARRGSSDAYPRLLRTQKMKIVAELEWELMPPRTYADSDVVVSGLMEPAYEVGGDAFDYAVADDEVHLAVFDSMGHDTAAGVAANIAVATYRNQRRKDVGLVETGAVIERVLLDQFDGEQYVTGVLATLNTRTGVLTWINRGHPAPIIIRGKRWSTGLECPPAHPMGTDLGLEAAVCREQLEPGDRIVLYTDGIAETRNHEGREFGLERFTDFLIRHHTDQLPAPETLRRLIRSILDHHGGKLTDDATVLLAEWIGAESGRRPELLAGLPQAGTARRTDADASRPPRG</sequence>